<dbReference type="SUPFAM" id="SSF51905">
    <property type="entry name" value="FAD/NAD(P)-binding domain"/>
    <property type="match status" value="1"/>
</dbReference>
<keyword evidence="1" id="KW-0732">Signal</keyword>
<evidence type="ECO:0000313" key="3">
    <source>
        <dbReference type="EMBL" id="KAK7513923.1"/>
    </source>
</evidence>
<dbReference type="Pfam" id="PF01593">
    <property type="entry name" value="Amino_oxidase"/>
    <property type="match status" value="1"/>
</dbReference>
<dbReference type="PANTHER" id="PTHR10742:SF313">
    <property type="entry name" value="AMINE OXIDASE"/>
    <property type="match status" value="1"/>
</dbReference>
<dbReference type="InterPro" id="IPR002937">
    <property type="entry name" value="Amino_oxidase"/>
</dbReference>
<accession>A0ABR1KFV8</accession>
<dbReference type="Proteomes" id="UP001363622">
    <property type="component" value="Unassembled WGS sequence"/>
</dbReference>
<sequence>MRFQARALQASLILTSAFSVCARVVVNNNNNNRPRSNDEQLQQQQCRQTTVAILGAGVAGITAAQALANASISDFVIVETNDHIGGRAYHTTFGQKEDGSPYVIELGANWVQGLGSEGGPENPVWTLAKKYNITNQYSNYSSILTYNETGFADYADLLDQADAASSTVAQYAGYILTENLQDVSARAGFSLAGWKPKKNPAAQAAEWWTWDFESAYSPDQSGLLYGVANSNATWNQFSDEDNFVLDQRGFNAWIIGEASTFLTANDSRLLLNTTVKEIAYGVDGVTVTNDDGSCIKASYAITTFSLGVLQNDVITFTPELPDWKKLAISTFDMGTYTKIFFQFNTTFWPTDTQYFLYADPSRRGYYPIWQSLSTPGFLPDSHIIFATVVGDESYRVEAQSDAQTQAEALAVLREMFPHADVPEPSAFTYPRWSLEPWTHGSYSNWPVGVSLEMHQNLRANVDRLWFAGEANSAEYFGFLHGAWFEGRDVGERVAGLVQSGGGGGGGDGGCVNTEADGNKTGACGEMRRYEVLRGTTPDEAYDIANGWMASSFLTYGL</sequence>
<feature type="domain" description="Amine oxidase" evidence="2">
    <location>
        <begin position="58"/>
        <end position="493"/>
    </location>
</feature>
<proteinExistence type="predicted"/>
<feature type="chain" id="PRO_5046812022" description="Amine oxidase domain-containing protein" evidence="1">
    <location>
        <begin position="23"/>
        <end position="557"/>
    </location>
</feature>
<dbReference type="InterPro" id="IPR050281">
    <property type="entry name" value="Flavin_monoamine_oxidase"/>
</dbReference>
<evidence type="ECO:0000259" key="2">
    <source>
        <dbReference type="Pfam" id="PF01593"/>
    </source>
</evidence>
<dbReference type="EMBL" id="JBBPHU010000009">
    <property type="protein sequence ID" value="KAK7513923.1"/>
    <property type="molecule type" value="Genomic_DNA"/>
</dbReference>
<dbReference type="SUPFAM" id="SSF54373">
    <property type="entry name" value="FAD-linked reductases, C-terminal domain"/>
    <property type="match status" value="1"/>
</dbReference>
<comment type="caution">
    <text evidence="3">The sequence shown here is derived from an EMBL/GenBank/DDBJ whole genome shotgun (WGS) entry which is preliminary data.</text>
</comment>
<dbReference type="InterPro" id="IPR036188">
    <property type="entry name" value="FAD/NAD-bd_sf"/>
</dbReference>
<evidence type="ECO:0000313" key="4">
    <source>
        <dbReference type="Proteomes" id="UP001363622"/>
    </source>
</evidence>
<dbReference type="Gene3D" id="3.90.660.10">
    <property type="match status" value="1"/>
</dbReference>
<dbReference type="PANTHER" id="PTHR10742">
    <property type="entry name" value="FLAVIN MONOAMINE OXIDASE"/>
    <property type="match status" value="1"/>
</dbReference>
<dbReference type="Gene3D" id="3.50.50.60">
    <property type="entry name" value="FAD/NAD(P)-binding domain"/>
    <property type="match status" value="1"/>
</dbReference>
<gene>
    <name evidence="3" type="ORF">IWZ03DRAFT_314768</name>
</gene>
<keyword evidence="4" id="KW-1185">Reference proteome</keyword>
<name>A0ABR1KFV8_9PEZI</name>
<organism evidence="3 4">
    <name type="scientific">Phyllosticta citriasiana</name>
    <dbReference type="NCBI Taxonomy" id="595635"/>
    <lineage>
        <taxon>Eukaryota</taxon>
        <taxon>Fungi</taxon>
        <taxon>Dikarya</taxon>
        <taxon>Ascomycota</taxon>
        <taxon>Pezizomycotina</taxon>
        <taxon>Dothideomycetes</taxon>
        <taxon>Dothideomycetes incertae sedis</taxon>
        <taxon>Botryosphaeriales</taxon>
        <taxon>Phyllostictaceae</taxon>
        <taxon>Phyllosticta</taxon>
    </lineage>
</organism>
<evidence type="ECO:0000256" key="1">
    <source>
        <dbReference type="SAM" id="SignalP"/>
    </source>
</evidence>
<feature type="signal peptide" evidence="1">
    <location>
        <begin position="1"/>
        <end position="22"/>
    </location>
</feature>
<protein>
    <recommendedName>
        <fullName evidence="2">Amine oxidase domain-containing protein</fullName>
    </recommendedName>
</protein>
<reference evidence="3 4" key="1">
    <citation type="submission" date="2024-04" db="EMBL/GenBank/DDBJ databases">
        <title>Phyllosticta paracitricarpa is synonymous to the EU quarantine fungus P. citricarpa based on phylogenomic analyses.</title>
        <authorList>
            <consortium name="Lawrence Berkeley National Laboratory"/>
            <person name="Van Ingen-Buijs V.A."/>
            <person name="Van Westerhoven A.C."/>
            <person name="Haridas S."/>
            <person name="Skiadas P."/>
            <person name="Martin F."/>
            <person name="Groenewald J.Z."/>
            <person name="Crous P.W."/>
            <person name="Seidl M.F."/>
        </authorList>
    </citation>
    <scope>NUCLEOTIDE SEQUENCE [LARGE SCALE GENOMIC DNA]</scope>
    <source>
        <strain evidence="3 4">CBS 123371</strain>
    </source>
</reference>